<sequence>MAMEHIAKLKTELEQAKRADDKARIARLVRIIGMEERKARVKAANTEDAQRKARESFLPYSKSDTPRSRGPVAAKLPPMAYFNDFEDQVKREEEAREAAERIRKEEEARKAAERARQEECRRKAEEARRKAEEQRKRQEDQQRQRESKFRNEQRQREREQQKKSHRSTPPNTPLRPTPPAPAVTMSQIKEWYIFAEACNNAREKVQTFPVPPGGCCGTLTCVSQAKDRANKACECNIRKCFRNAGIANYKKEMLKWHPDKWSRSPETKRESFQKLAREIFIVLKDM</sequence>
<keyword evidence="3" id="KW-1185">Reference proteome</keyword>
<accession>A0A8H6REH9</accession>
<evidence type="ECO:0000313" key="3">
    <source>
        <dbReference type="Proteomes" id="UP000660729"/>
    </source>
</evidence>
<dbReference type="OrthoDB" id="3644689at2759"/>
<name>A0A8H6REH9_9PEZI</name>
<evidence type="ECO:0000313" key="2">
    <source>
        <dbReference type="EMBL" id="KAF7191056.1"/>
    </source>
</evidence>
<proteinExistence type="predicted"/>
<feature type="compositionally biased region" description="Basic and acidic residues" evidence="1">
    <location>
        <begin position="115"/>
        <end position="162"/>
    </location>
</feature>
<dbReference type="EMBL" id="JABCIY010000161">
    <property type="protein sequence ID" value="KAF7191056.1"/>
    <property type="molecule type" value="Genomic_DNA"/>
</dbReference>
<dbReference type="Proteomes" id="UP000660729">
    <property type="component" value="Unassembled WGS sequence"/>
</dbReference>
<organism evidence="2 3">
    <name type="scientific">Pseudocercospora fuligena</name>
    <dbReference type="NCBI Taxonomy" id="685502"/>
    <lineage>
        <taxon>Eukaryota</taxon>
        <taxon>Fungi</taxon>
        <taxon>Dikarya</taxon>
        <taxon>Ascomycota</taxon>
        <taxon>Pezizomycotina</taxon>
        <taxon>Dothideomycetes</taxon>
        <taxon>Dothideomycetidae</taxon>
        <taxon>Mycosphaerellales</taxon>
        <taxon>Mycosphaerellaceae</taxon>
        <taxon>Pseudocercospora</taxon>
    </lineage>
</organism>
<reference evidence="2" key="1">
    <citation type="submission" date="2020-04" db="EMBL/GenBank/DDBJ databases">
        <title>Draft genome resource of the tomato pathogen Pseudocercospora fuligena.</title>
        <authorList>
            <person name="Zaccaron A."/>
        </authorList>
    </citation>
    <scope>NUCLEOTIDE SEQUENCE</scope>
    <source>
        <strain evidence="2">PF001</strain>
    </source>
</reference>
<evidence type="ECO:0000256" key="1">
    <source>
        <dbReference type="SAM" id="MobiDB-lite"/>
    </source>
</evidence>
<feature type="compositionally biased region" description="Pro residues" evidence="1">
    <location>
        <begin position="170"/>
        <end position="181"/>
    </location>
</feature>
<evidence type="ECO:0008006" key="4">
    <source>
        <dbReference type="Google" id="ProtNLM"/>
    </source>
</evidence>
<feature type="region of interest" description="Disordered" evidence="1">
    <location>
        <begin position="115"/>
        <end position="182"/>
    </location>
</feature>
<comment type="caution">
    <text evidence="2">The sequence shown here is derived from an EMBL/GenBank/DDBJ whole genome shotgun (WGS) entry which is preliminary data.</text>
</comment>
<feature type="region of interest" description="Disordered" evidence="1">
    <location>
        <begin position="42"/>
        <end position="76"/>
    </location>
</feature>
<dbReference type="AlphaFoldDB" id="A0A8H6REH9"/>
<protein>
    <recommendedName>
        <fullName evidence="4">J domain-containing protein</fullName>
    </recommendedName>
</protein>
<gene>
    <name evidence="2" type="ORF">HII31_07571</name>
</gene>